<dbReference type="AlphaFoldDB" id="A0A2I0HS60"/>
<dbReference type="Proteomes" id="UP000233551">
    <property type="component" value="Unassembled WGS sequence"/>
</dbReference>
<organism evidence="1 2">
    <name type="scientific">Punica granatum</name>
    <name type="common">Pomegranate</name>
    <dbReference type="NCBI Taxonomy" id="22663"/>
    <lineage>
        <taxon>Eukaryota</taxon>
        <taxon>Viridiplantae</taxon>
        <taxon>Streptophyta</taxon>
        <taxon>Embryophyta</taxon>
        <taxon>Tracheophyta</taxon>
        <taxon>Spermatophyta</taxon>
        <taxon>Magnoliopsida</taxon>
        <taxon>eudicotyledons</taxon>
        <taxon>Gunneridae</taxon>
        <taxon>Pentapetalae</taxon>
        <taxon>rosids</taxon>
        <taxon>malvids</taxon>
        <taxon>Myrtales</taxon>
        <taxon>Lythraceae</taxon>
        <taxon>Punica</taxon>
    </lineage>
</organism>
<evidence type="ECO:0000313" key="1">
    <source>
        <dbReference type="EMBL" id="PKI34423.1"/>
    </source>
</evidence>
<comment type="caution">
    <text evidence="1">The sequence shown here is derived from an EMBL/GenBank/DDBJ whole genome shotgun (WGS) entry which is preliminary data.</text>
</comment>
<gene>
    <name evidence="1" type="ORF">CRG98_045169</name>
</gene>
<name>A0A2I0HS60_PUNGR</name>
<proteinExistence type="predicted"/>
<keyword evidence="2" id="KW-1185">Reference proteome</keyword>
<reference evidence="1 2" key="1">
    <citation type="submission" date="2017-11" db="EMBL/GenBank/DDBJ databases">
        <title>De-novo sequencing of pomegranate (Punica granatum L.) genome.</title>
        <authorList>
            <person name="Akparov Z."/>
            <person name="Amiraslanov A."/>
            <person name="Hajiyeva S."/>
            <person name="Abbasov M."/>
            <person name="Kaur K."/>
            <person name="Hamwieh A."/>
            <person name="Solovyev V."/>
            <person name="Salamov A."/>
            <person name="Braich B."/>
            <person name="Kosarev P."/>
            <person name="Mahmoud A."/>
            <person name="Hajiyev E."/>
            <person name="Babayeva S."/>
            <person name="Izzatullayeva V."/>
            <person name="Mammadov A."/>
            <person name="Mammadov A."/>
            <person name="Sharifova S."/>
            <person name="Ojaghi J."/>
            <person name="Eynullazada K."/>
            <person name="Bayramov B."/>
            <person name="Abdulazimova A."/>
            <person name="Shahmuradov I."/>
        </authorList>
    </citation>
    <scope>NUCLEOTIDE SEQUENCE [LARGE SCALE GENOMIC DNA]</scope>
    <source>
        <strain evidence="2">cv. AG2017</strain>
        <tissue evidence="1">Leaf</tissue>
    </source>
</reference>
<accession>A0A2I0HS60</accession>
<sequence>MPIRLILSRPHGYAMQQTKMENWTSAVVKEPNCTHQLDETFEALGIYICGVDIHFCQDPAVTKKAARAGFMVPYTDSFVHEGLLTFYGLPLPHTLVETSVEVPASLPHRVQFQFQTLPVNPKKNYG</sequence>
<protein>
    <submittedName>
        <fullName evidence="1">Uncharacterized protein</fullName>
    </submittedName>
</protein>
<evidence type="ECO:0000313" key="2">
    <source>
        <dbReference type="Proteomes" id="UP000233551"/>
    </source>
</evidence>
<dbReference type="EMBL" id="PGOL01005925">
    <property type="protein sequence ID" value="PKI34423.1"/>
    <property type="molecule type" value="Genomic_DNA"/>
</dbReference>